<dbReference type="InterPro" id="IPR036249">
    <property type="entry name" value="Thioredoxin-like_sf"/>
</dbReference>
<dbReference type="SUPFAM" id="SSF52833">
    <property type="entry name" value="Thioredoxin-like"/>
    <property type="match status" value="1"/>
</dbReference>
<dbReference type="InterPro" id="IPR011767">
    <property type="entry name" value="GLR_AS"/>
</dbReference>
<dbReference type="PROSITE" id="PS00195">
    <property type="entry name" value="GLUTAREDOXIN_1"/>
    <property type="match status" value="1"/>
</dbReference>
<organism evidence="1 2">
    <name type="scientific">Candidatus Shapirobacteria bacterium GW2011_GWE1_38_10</name>
    <dbReference type="NCBI Taxonomy" id="1618488"/>
    <lineage>
        <taxon>Bacteria</taxon>
        <taxon>Candidatus Shapironibacteriota</taxon>
    </lineage>
</organism>
<dbReference type="Gene3D" id="3.40.30.10">
    <property type="entry name" value="Glutaredoxin"/>
    <property type="match status" value="1"/>
</dbReference>
<dbReference type="InterPro" id="IPR017937">
    <property type="entry name" value="Thioredoxin_CS"/>
</dbReference>
<name>A0A0G0I885_9BACT</name>
<reference evidence="1 2" key="1">
    <citation type="journal article" date="2015" name="Nature">
        <title>rRNA introns, odd ribosomes, and small enigmatic genomes across a large radiation of phyla.</title>
        <authorList>
            <person name="Brown C.T."/>
            <person name="Hug L.A."/>
            <person name="Thomas B.C."/>
            <person name="Sharon I."/>
            <person name="Castelle C.J."/>
            <person name="Singh A."/>
            <person name="Wilkins M.J."/>
            <person name="Williams K.H."/>
            <person name="Banfield J.F."/>
        </authorList>
    </citation>
    <scope>NUCLEOTIDE SEQUENCE [LARGE SCALE GENOMIC DNA]</scope>
</reference>
<evidence type="ECO:0000313" key="2">
    <source>
        <dbReference type="Proteomes" id="UP000034231"/>
    </source>
</evidence>
<dbReference type="Proteomes" id="UP000034231">
    <property type="component" value="Unassembled WGS sequence"/>
</dbReference>
<dbReference type="AlphaFoldDB" id="A0A0G0I885"/>
<dbReference type="PROSITE" id="PS00194">
    <property type="entry name" value="THIOREDOXIN_1"/>
    <property type="match status" value="1"/>
</dbReference>
<proteinExistence type="predicted"/>
<comment type="caution">
    <text evidence="1">The sequence shown here is derived from an EMBL/GenBank/DDBJ whole genome shotgun (WGS) entry which is preliminary data.</text>
</comment>
<accession>A0A0G0I885</accession>
<evidence type="ECO:0000313" key="1">
    <source>
        <dbReference type="EMBL" id="KKQ50727.1"/>
    </source>
</evidence>
<dbReference type="EMBL" id="LBTX01000002">
    <property type="protein sequence ID" value="KKQ50727.1"/>
    <property type="molecule type" value="Genomic_DNA"/>
</dbReference>
<gene>
    <name evidence="1" type="ORF">US68_C0002G0004</name>
</gene>
<protein>
    <recommendedName>
        <fullName evidence="3">Glutaredoxin domain-containing protein</fullName>
    </recommendedName>
</protein>
<sequence length="124" mass="14055">MKKILPLILILVTIGAYFFFNSQKTVTQNFSDSEADLILFWGEGCPHCENVKNHIKDNGFDSRLKISLKEVYLNKNNQKLLEETVLKCPEIDTSAGIGVPLGFDPKNSKCFYGDTPIIEWLNTK</sequence>
<evidence type="ECO:0008006" key="3">
    <source>
        <dbReference type="Google" id="ProtNLM"/>
    </source>
</evidence>